<dbReference type="HOGENOM" id="CLU_2183636_0_0_1"/>
<accession>M2QJS6</accession>
<evidence type="ECO:0000256" key="1">
    <source>
        <dbReference type="SAM" id="MobiDB-lite"/>
    </source>
</evidence>
<name>M2QJS6_CERS8</name>
<proteinExistence type="predicted"/>
<dbReference type="AlphaFoldDB" id="M2QJS6"/>
<gene>
    <name evidence="2" type="ORF">CERSUDRAFT_88010</name>
</gene>
<dbReference type="Proteomes" id="UP000016930">
    <property type="component" value="Unassembled WGS sequence"/>
</dbReference>
<feature type="region of interest" description="Disordered" evidence="1">
    <location>
        <begin position="76"/>
        <end position="97"/>
    </location>
</feature>
<evidence type="ECO:0000313" key="2">
    <source>
        <dbReference type="EMBL" id="EMD32365.1"/>
    </source>
</evidence>
<feature type="compositionally biased region" description="Polar residues" evidence="1">
    <location>
        <begin position="13"/>
        <end position="28"/>
    </location>
</feature>
<protein>
    <submittedName>
        <fullName evidence="2">Uncharacterized protein</fullName>
    </submittedName>
</protein>
<evidence type="ECO:0000313" key="3">
    <source>
        <dbReference type="Proteomes" id="UP000016930"/>
    </source>
</evidence>
<sequence>MKQNEYDGESMLVGTQVSEQGSHGNLSPRLNFNNVPLSLAYYSPIIPSPVAFLLASLPEPIECAYVVQIDGASEKRTPREMGELSDGNQQRRKPCRRTAVGRYGNVKVV</sequence>
<feature type="region of interest" description="Disordered" evidence="1">
    <location>
        <begin position="1"/>
        <end position="28"/>
    </location>
</feature>
<dbReference type="EMBL" id="KB445811">
    <property type="protein sequence ID" value="EMD32365.1"/>
    <property type="molecule type" value="Genomic_DNA"/>
</dbReference>
<keyword evidence="3" id="KW-1185">Reference proteome</keyword>
<organism evidence="2 3">
    <name type="scientific">Ceriporiopsis subvermispora (strain B)</name>
    <name type="common">White-rot fungus</name>
    <name type="synonym">Gelatoporia subvermispora</name>
    <dbReference type="NCBI Taxonomy" id="914234"/>
    <lineage>
        <taxon>Eukaryota</taxon>
        <taxon>Fungi</taxon>
        <taxon>Dikarya</taxon>
        <taxon>Basidiomycota</taxon>
        <taxon>Agaricomycotina</taxon>
        <taxon>Agaricomycetes</taxon>
        <taxon>Polyporales</taxon>
        <taxon>Gelatoporiaceae</taxon>
        <taxon>Gelatoporia</taxon>
    </lineage>
</organism>
<reference evidence="2 3" key="1">
    <citation type="journal article" date="2012" name="Proc. Natl. Acad. Sci. U.S.A.">
        <title>Comparative genomics of Ceriporiopsis subvermispora and Phanerochaete chrysosporium provide insight into selective ligninolysis.</title>
        <authorList>
            <person name="Fernandez-Fueyo E."/>
            <person name="Ruiz-Duenas F.J."/>
            <person name="Ferreira P."/>
            <person name="Floudas D."/>
            <person name="Hibbett D.S."/>
            <person name="Canessa P."/>
            <person name="Larrondo L.F."/>
            <person name="James T.Y."/>
            <person name="Seelenfreund D."/>
            <person name="Lobos S."/>
            <person name="Polanco R."/>
            <person name="Tello M."/>
            <person name="Honda Y."/>
            <person name="Watanabe T."/>
            <person name="Watanabe T."/>
            <person name="Ryu J.S."/>
            <person name="Kubicek C.P."/>
            <person name="Schmoll M."/>
            <person name="Gaskell J."/>
            <person name="Hammel K.E."/>
            <person name="St John F.J."/>
            <person name="Vanden Wymelenberg A."/>
            <person name="Sabat G."/>
            <person name="Splinter BonDurant S."/>
            <person name="Syed K."/>
            <person name="Yadav J.S."/>
            <person name="Doddapaneni H."/>
            <person name="Subramanian V."/>
            <person name="Lavin J.L."/>
            <person name="Oguiza J.A."/>
            <person name="Perez G."/>
            <person name="Pisabarro A.G."/>
            <person name="Ramirez L."/>
            <person name="Santoyo F."/>
            <person name="Master E."/>
            <person name="Coutinho P.M."/>
            <person name="Henrissat B."/>
            <person name="Lombard V."/>
            <person name="Magnuson J.K."/>
            <person name="Kuees U."/>
            <person name="Hori C."/>
            <person name="Igarashi K."/>
            <person name="Samejima M."/>
            <person name="Held B.W."/>
            <person name="Barry K.W."/>
            <person name="LaButti K.M."/>
            <person name="Lapidus A."/>
            <person name="Lindquist E.A."/>
            <person name="Lucas S.M."/>
            <person name="Riley R."/>
            <person name="Salamov A.A."/>
            <person name="Hoffmeister D."/>
            <person name="Schwenk D."/>
            <person name="Hadar Y."/>
            <person name="Yarden O."/>
            <person name="de Vries R.P."/>
            <person name="Wiebenga A."/>
            <person name="Stenlid J."/>
            <person name="Eastwood D."/>
            <person name="Grigoriev I.V."/>
            <person name="Berka R.M."/>
            <person name="Blanchette R.A."/>
            <person name="Kersten P."/>
            <person name="Martinez A.T."/>
            <person name="Vicuna R."/>
            <person name="Cullen D."/>
        </authorList>
    </citation>
    <scope>NUCLEOTIDE SEQUENCE [LARGE SCALE GENOMIC DNA]</scope>
    <source>
        <strain evidence="2 3">B</strain>
    </source>
</reference>